<dbReference type="InterPro" id="IPR026910">
    <property type="entry name" value="Shisa"/>
</dbReference>
<dbReference type="GO" id="GO:0016020">
    <property type="term" value="C:membrane"/>
    <property type="evidence" value="ECO:0007669"/>
    <property type="project" value="UniProtKB-SubCell"/>
</dbReference>
<dbReference type="PANTHER" id="PTHR31395">
    <property type="entry name" value="SHISA"/>
    <property type="match status" value="1"/>
</dbReference>
<dbReference type="EMBL" id="UYJE01003851">
    <property type="protein sequence ID" value="VDI22919.1"/>
    <property type="molecule type" value="Genomic_DNA"/>
</dbReference>
<comment type="caution">
    <text evidence="8">The sequence shown here is derived from an EMBL/GenBank/DDBJ whole genome shotgun (WGS) entry which is preliminary data.</text>
</comment>
<feature type="compositionally biased region" description="Pro residues" evidence="5">
    <location>
        <begin position="140"/>
        <end position="165"/>
    </location>
</feature>
<evidence type="ECO:0000256" key="1">
    <source>
        <dbReference type="ARBA" id="ARBA00004370"/>
    </source>
</evidence>
<feature type="region of interest" description="Disordered" evidence="5">
    <location>
        <begin position="140"/>
        <end position="188"/>
    </location>
</feature>
<accession>A0A8B6DQZ5</accession>
<comment type="subcellular location">
    <subcellularLocation>
        <location evidence="1">Membrane</location>
    </subcellularLocation>
</comment>
<keyword evidence="7" id="KW-0732">Signal</keyword>
<feature type="compositionally biased region" description="Polar residues" evidence="5">
    <location>
        <begin position="169"/>
        <end position="188"/>
    </location>
</feature>
<evidence type="ECO:0000256" key="2">
    <source>
        <dbReference type="ARBA" id="ARBA00022692"/>
    </source>
</evidence>
<keyword evidence="4 6" id="KW-0472">Membrane</keyword>
<evidence type="ECO:0008006" key="10">
    <source>
        <dbReference type="Google" id="ProtNLM"/>
    </source>
</evidence>
<dbReference type="AlphaFoldDB" id="A0A8B6DQZ5"/>
<gene>
    <name evidence="8" type="ORF">MGAL_10B042840</name>
</gene>
<proteinExistence type="predicted"/>
<evidence type="ECO:0000313" key="8">
    <source>
        <dbReference type="EMBL" id="VDI22919.1"/>
    </source>
</evidence>
<keyword evidence="9" id="KW-1185">Reference proteome</keyword>
<dbReference type="Proteomes" id="UP000596742">
    <property type="component" value="Unassembled WGS sequence"/>
</dbReference>
<reference evidence="8" key="1">
    <citation type="submission" date="2018-11" db="EMBL/GenBank/DDBJ databases">
        <authorList>
            <person name="Alioto T."/>
            <person name="Alioto T."/>
        </authorList>
    </citation>
    <scope>NUCLEOTIDE SEQUENCE</scope>
</reference>
<sequence>MAILVLVLYLVHTFGLVSCEFCYSSFYGVSYCSGYCDGYYGSEYCIDADTYIGSFTVAAFAGIIVGGLIFLGIFVAVIIAICVSYTKSAGQRGRVVQPMTTTSGISTVQSNGHVVQQHFNYATPTAPPVYSNTAYYPAYPPPPQQQPAYPPPPPQPMNEPMPPPVYAELNSQGQQPFTHNGGWPSTKQ</sequence>
<evidence type="ECO:0000256" key="4">
    <source>
        <dbReference type="ARBA" id="ARBA00023136"/>
    </source>
</evidence>
<evidence type="ECO:0000256" key="7">
    <source>
        <dbReference type="SAM" id="SignalP"/>
    </source>
</evidence>
<dbReference type="PANTHER" id="PTHR31395:SF23">
    <property type="entry name" value="GEO05642P1"/>
    <property type="match status" value="1"/>
</dbReference>
<keyword evidence="2 6" id="KW-0812">Transmembrane</keyword>
<evidence type="ECO:0000256" key="5">
    <source>
        <dbReference type="SAM" id="MobiDB-lite"/>
    </source>
</evidence>
<feature type="transmembrane region" description="Helical" evidence="6">
    <location>
        <begin position="57"/>
        <end position="85"/>
    </location>
</feature>
<keyword evidence="3 6" id="KW-1133">Transmembrane helix</keyword>
<feature type="chain" id="PRO_5032981167" description="Cysteine and tyrosine-rich protein 1" evidence="7">
    <location>
        <begin position="20"/>
        <end position="188"/>
    </location>
</feature>
<dbReference type="OrthoDB" id="6143173at2759"/>
<organism evidence="8 9">
    <name type="scientific">Mytilus galloprovincialis</name>
    <name type="common">Mediterranean mussel</name>
    <dbReference type="NCBI Taxonomy" id="29158"/>
    <lineage>
        <taxon>Eukaryota</taxon>
        <taxon>Metazoa</taxon>
        <taxon>Spiralia</taxon>
        <taxon>Lophotrochozoa</taxon>
        <taxon>Mollusca</taxon>
        <taxon>Bivalvia</taxon>
        <taxon>Autobranchia</taxon>
        <taxon>Pteriomorphia</taxon>
        <taxon>Mytilida</taxon>
        <taxon>Mytiloidea</taxon>
        <taxon>Mytilidae</taxon>
        <taxon>Mytilinae</taxon>
        <taxon>Mytilus</taxon>
    </lineage>
</organism>
<feature type="signal peptide" evidence="7">
    <location>
        <begin position="1"/>
        <end position="19"/>
    </location>
</feature>
<evidence type="ECO:0000313" key="9">
    <source>
        <dbReference type="Proteomes" id="UP000596742"/>
    </source>
</evidence>
<protein>
    <recommendedName>
        <fullName evidence="10">Cysteine and tyrosine-rich protein 1</fullName>
    </recommendedName>
</protein>
<evidence type="ECO:0000256" key="3">
    <source>
        <dbReference type="ARBA" id="ARBA00022989"/>
    </source>
</evidence>
<evidence type="ECO:0000256" key="6">
    <source>
        <dbReference type="SAM" id="Phobius"/>
    </source>
</evidence>
<name>A0A8B6DQZ5_MYTGA</name>